<comment type="caution">
    <text evidence="1">The sequence shown here is derived from an EMBL/GenBank/DDBJ whole genome shotgun (WGS) entry which is preliminary data.</text>
</comment>
<organism evidence="1 2">
    <name type="scientific">Liparis tanakae</name>
    <name type="common">Tanaka's snailfish</name>
    <dbReference type="NCBI Taxonomy" id="230148"/>
    <lineage>
        <taxon>Eukaryota</taxon>
        <taxon>Metazoa</taxon>
        <taxon>Chordata</taxon>
        <taxon>Craniata</taxon>
        <taxon>Vertebrata</taxon>
        <taxon>Euteleostomi</taxon>
        <taxon>Actinopterygii</taxon>
        <taxon>Neopterygii</taxon>
        <taxon>Teleostei</taxon>
        <taxon>Neoteleostei</taxon>
        <taxon>Acanthomorphata</taxon>
        <taxon>Eupercaria</taxon>
        <taxon>Perciformes</taxon>
        <taxon>Cottioidei</taxon>
        <taxon>Cottales</taxon>
        <taxon>Liparidae</taxon>
        <taxon>Liparis</taxon>
    </lineage>
</organism>
<dbReference type="EMBL" id="SRLO01000322">
    <property type="protein sequence ID" value="TNN61052.1"/>
    <property type="molecule type" value="Genomic_DNA"/>
</dbReference>
<keyword evidence="2" id="KW-1185">Reference proteome</keyword>
<gene>
    <name evidence="1" type="ORF">EYF80_028705</name>
</gene>
<dbReference type="AlphaFoldDB" id="A0A4Z2H8G0"/>
<protein>
    <submittedName>
        <fullName evidence="1">Uncharacterized protein</fullName>
    </submittedName>
</protein>
<dbReference type="Proteomes" id="UP000314294">
    <property type="component" value="Unassembled WGS sequence"/>
</dbReference>
<sequence length="71" mass="6972">MCGPTAGLGSVLRALRGILTASGASSSRAVAPEAEACRAPGMQMGSGATVRVLRTAGASGPPQSLHAKPRN</sequence>
<name>A0A4Z2H8G0_9TELE</name>
<proteinExistence type="predicted"/>
<accession>A0A4Z2H8G0</accession>
<evidence type="ECO:0000313" key="1">
    <source>
        <dbReference type="EMBL" id="TNN61052.1"/>
    </source>
</evidence>
<evidence type="ECO:0000313" key="2">
    <source>
        <dbReference type="Proteomes" id="UP000314294"/>
    </source>
</evidence>
<reference evidence="1 2" key="1">
    <citation type="submission" date="2019-03" db="EMBL/GenBank/DDBJ databases">
        <title>First draft genome of Liparis tanakae, snailfish: a comprehensive survey of snailfish specific genes.</title>
        <authorList>
            <person name="Kim W."/>
            <person name="Song I."/>
            <person name="Jeong J.-H."/>
            <person name="Kim D."/>
            <person name="Kim S."/>
            <person name="Ryu S."/>
            <person name="Song J.Y."/>
            <person name="Lee S.K."/>
        </authorList>
    </citation>
    <scope>NUCLEOTIDE SEQUENCE [LARGE SCALE GENOMIC DNA]</scope>
    <source>
        <tissue evidence="1">Muscle</tissue>
    </source>
</reference>